<evidence type="ECO:0000256" key="1">
    <source>
        <dbReference type="SAM" id="MobiDB-lite"/>
    </source>
</evidence>
<name>K0STM4_THAOC</name>
<protein>
    <submittedName>
        <fullName evidence="2">Uncharacterized protein</fullName>
    </submittedName>
</protein>
<evidence type="ECO:0000313" key="2">
    <source>
        <dbReference type="EMBL" id="EJK69693.1"/>
    </source>
</evidence>
<keyword evidence="3" id="KW-1185">Reference proteome</keyword>
<evidence type="ECO:0000313" key="3">
    <source>
        <dbReference type="Proteomes" id="UP000266841"/>
    </source>
</evidence>
<reference evidence="2 3" key="1">
    <citation type="journal article" date="2012" name="Genome Biol.">
        <title>Genome and low-iron response of an oceanic diatom adapted to chronic iron limitation.</title>
        <authorList>
            <person name="Lommer M."/>
            <person name="Specht M."/>
            <person name="Roy A.S."/>
            <person name="Kraemer L."/>
            <person name="Andreson R."/>
            <person name="Gutowska M.A."/>
            <person name="Wolf J."/>
            <person name="Bergner S.V."/>
            <person name="Schilhabel M.B."/>
            <person name="Klostermeier U.C."/>
            <person name="Beiko R.G."/>
            <person name="Rosenstiel P."/>
            <person name="Hippler M."/>
            <person name="Laroche J."/>
        </authorList>
    </citation>
    <scope>NUCLEOTIDE SEQUENCE [LARGE SCALE GENOMIC DNA]</scope>
    <source>
        <strain evidence="2 3">CCMP1005</strain>
    </source>
</reference>
<feature type="region of interest" description="Disordered" evidence="1">
    <location>
        <begin position="138"/>
        <end position="171"/>
    </location>
</feature>
<feature type="compositionally biased region" description="Pro residues" evidence="1">
    <location>
        <begin position="158"/>
        <end position="170"/>
    </location>
</feature>
<dbReference type="EMBL" id="AGNL01009715">
    <property type="protein sequence ID" value="EJK69693.1"/>
    <property type="molecule type" value="Genomic_DNA"/>
</dbReference>
<organism evidence="2 3">
    <name type="scientific">Thalassiosira oceanica</name>
    <name type="common">Marine diatom</name>
    <dbReference type="NCBI Taxonomy" id="159749"/>
    <lineage>
        <taxon>Eukaryota</taxon>
        <taxon>Sar</taxon>
        <taxon>Stramenopiles</taxon>
        <taxon>Ochrophyta</taxon>
        <taxon>Bacillariophyta</taxon>
        <taxon>Coscinodiscophyceae</taxon>
        <taxon>Thalassiosirophycidae</taxon>
        <taxon>Thalassiosirales</taxon>
        <taxon>Thalassiosiraceae</taxon>
        <taxon>Thalassiosira</taxon>
    </lineage>
</organism>
<dbReference type="Proteomes" id="UP000266841">
    <property type="component" value="Unassembled WGS sequence"/>
</dbReference>
<accession>K0STM4</accession>
<sequence>MAEVSKGSQTSRCVVDYGLAVAAFALPAFSGAHLCRRISLHLEHVIFKCRKVLVRTRYGRIRGFKHIHFESQNNNLLAMLLSESLHWPAKEIGIPSDHRAWIDQPLSRSPAFVRVDRSQHVRDAPTATALRRMERSTEIAPLTGEPPPNLRAGASELPPFPPGGPHPPGVIVPFSRGGALVSSGSCGSRPAIDERLSSLIPAS</sequence>
<comment type="caution">
    <text evidence="2">The sequence shown here is derived from an EMBL/GenBank/DDBJ whole genome shotgun (WGS) entry which is preliminary data.</text>
</comment>
<dbReference type="AlphaFoldDB" id="K0STM4"/>
<proteinExistence type="predicted"/>
<gene>
    <name evidence="2" type="ORF">THAOC_09023</name>
</gene>